<evidence type="ECO:0000256" key="3">
    <source>
        <dbReference type="ARBA" id="ARBA00022723"/>
    </source>
</evidence>
<dbReference type="GO" id="GO:0005506">
    <property type="term" value="F:iron ion binding"/>
    <property type="evidence" value="ECO:0007669"/>
    <property type="project" value="InterPro"/>
</dbReference>
<evidence type="ECO:0000256" key="4">
    <source>
        <dbReference type="ARBA" id="ARBA00023004"/>
    </source>
</evidence>
<dbReference type="InterPro" id="IPR001128">
    <property type="entry name" value="Cyt_P450"/>
</dbReference>
<proteinExistence type="inferred from homology"/>
<organism evidence="5 6">
    <name type="scientific">Fusarium duplospermum</name>
    <dbReference type="NCBI Taxonomy" id="1325734"/>
    <lineage>
        <taxon>Eukaryota</taxon>
        <taxon>Fungi</taxon>
        <taxon>Dikarya</taxon>
        <taxon>Ascomycota</taxon>
        <taxon>Pezizomycotina</taxon>
        <taxon>Sordariomycetes</taxon>
        <taxon>Hypocreomycetidae</taxon>
        <taxon>Hypocreales</taxon>
        <taxon>Nectriaceae</taxon>
        <taxon>Fusarium</taxon>
        <taxon>Fusarium solani species complex</taxon>
    </lineage>
</organism>
<dbReference type="PANTHER" id="PTHR24305:SF166">
    <property type="entry name" value="CYTOCHROME P450 12A4, MITOCHONDRIAL-RELATED"/>
    <property type="match status" value="1"/>
</dbReference>
<dbReference type="Gene3D" id="1.10.630.10">
    <property type="entry name" value="Cytochrome P450"/>
    <property type="match status" value="1"/>
</dbReference>
<evidence type="ECO:0000313" key="6">
    <source>
        <dbReference type="Proteomes" id="UP000288168"/>
    </source>
</evidence>
<gene>
    <name evidence="5" type="ORF">CEP54_013988</name>
</gene>
<dbReference type="InterPro" id="IPR050121">
    <property type="entry name" value="Cytochrome_P450_monoxygenase"/>
</dbReference>
<protein>
    <recommendedName>
        <fullName evidence="7">Cytochrome P450</fullName>
    </recommendedName>
</protein>
<dbReference type="STRING" id="1325734.A0A428NZM6"/>
<keyword evidence="6" id="KW-1185">Reference proteome</keyword>
<evidence type="ECO:0008006" key="7">
    <source>
        <dbReference type="Google" id="ProtNLM"/>
    </source>
</evidence>
<name>A0A428NZM6_9HYPO</name>
<comment type="caution">
    <text evidence="5">The sequence shown here is derived from an EMBL/GenBank/DDBJ whole genome shotgun (WGS) entry which is preliminary data.</text>
</comment>
<evidence type="ECO:0000256" key="2">
    <source>
        <dbReference type="ARBA" id="ARBA00022617"/>
    </source>
</evidence>
<keyword evidence="3" id="KW-0479">Metal-binding</keyword>
<dbReference type="Pfam" id="PF00067">
    <property type="entry name" value="p450"/>
    <property type="match status" value="1"/>
</dbReference>
<dbReference type="PANTHER" id="PTHR24305">
    <property type="entry name" value="CYTOCHROME P450"/>
    <property type="match status" value="1"/>
</dbReference>
<dbReference type="OrthoDB" id="1470350at2759"/>
<evidence type="ECO:0000256" key="1">
    <source>
        <dbReference type="ARBA" id="ARBA00010617"/>
    </source>
</evidence>
<dbReference type="AlphaFoldDB" id="A0A428NZM6"/>
<evidence type="ECO:0000313" key="5">
    <source>
        <dbReference type="EMBL" id="RSL46130.1"/>
    </source>
</evidence>
<dbReference type="Proteomes" id="UP000288168">
    <property type="component" value="Unassembled WGS sequence"/>
</dbReference>
<keyword evidence="4" id="KW-0408">Iron</keyword>
<reference evidence="5 6" key="1">
    <citation type="submission" date="2017-06" db="EMBL/GenBank/DDBJ databases">
        <title>Comparative genomic analysis of Ambrosia Fusariam Clade fungi.</title>
        <authorList>
            <person name="Stajich J.E."/>
            <person name="Carrillo J."/>
            <person name="Kijimoto T."/>
            <person name="Eskalen A."/>
            <person name="O'Donnell K."/>
            <person name="Kasson M."/>
        </authorList>
    </citation>
    <scope>NUCLEOTIDE SEQUENCE [LARGE SCALE GENOMIC DNA]</scope>
    <source>
        <strain evidence="5 6">NRRL62584</strain>
    </source>
</reference>
<comment type="similarity">
    <text evidence="1">Belongs to the cytochrome P450 family.</text>
</comment>
<keyword evidence="2" id="KW-0349">Heme</keyword>
<sequence>MFDLFRQRPQTVAKWHQLYGRFVQIAPGQVSVSDVNAMRDLYSTSKRNPKSDYFDHFIYHNARSIFAEKQHQDHQHKRGLLSSFYQATSVYKPDVQQPLRDRVLAAVIRIQEAISQDVSGNRIVDVFPIINHFAWDNTTALVLGPHHCSQAVQGDESDRDLLARLKNIELWGAVKYNLPLIFHAMKLAMAVYTRSTKYFSAEHDLDTWAMQRIQLAISDPKVSSNRSIVQIILDLRRSGRSLSDDYLASEVIDNLYAGQATVTVALTYVVYHLSRNPYWQSMVQKELDDLRQESDGLPDWTALNKAPTLEACVLLLGLPHVITTLHNRLPGSEGSLRGFLPSCNCLTGSQLLASARVSSSLTQSRLDFHPPHLPSVYSTTTIYRHLPPYEGARTGPL</sequence>
<dbReference type="GO" id="GO:0004497">
    <property type="term" value="F:monooxygenase activity"/>
    <property type="evidence" value="ECO:0007669"/>
    <property type="project" value="InterPro"/>
</dbReference>
<dbReference type="InterPro" id="IPR036396">
    <property type="entry name" value="Cyt_P450_sf"/>
</dbReference>
<dbReference type="GO" id="GO:0020037">
    <property type="term" value="F:heme binding"/>
    <property type="evidence" value="ECO:0007669"/>
    <property type="project" value="InterPro"/>
</dbReference>
<accession>A0A428NZM6</accession>
<dbReference type="EMBL" id="NKCI01000245">
    <property type="protein sequence ID" value="RSL46130.1"/>
    <property type="molecule type" value="Genomic_DNA"/>
</dbReference>
<dbReference type="GO" id="GO:0016705">
    <property type="term" value="F:oxidoreductase activity, acting on paired donors, with incorporation or reduction of molecular oxygen"/>
    <property type="evidence" value="ECO:0007669"/>
    <property type="project" value="InterPro"/>
</dbReference>
<dbReference type="SUPFAM" id="SSF48264">
    <property type="entry name" value="Cytochrome P450"/>
    <property type="match status" value="1"/>
</dbReference>